<name>A0ABP0R8N6_9DINO</name>
<keyword evidence="1" id="KW-0732">Signal</keyword>
<accession>A0ABP0R8N6</accession>
<feature type="signal peptide" evidence="1">
    <location>
        <begin position="1"/>
        <end position="24"/>
    </location>
</feature>
<dbReference type="EMBL" id="CAXAMN010025628">
    <property type="protein sequence ID" value="CAK9096594.1"/>
    <property type="molecule type" value="Genomic_DNA"/>
</dbReference>
<comment type="caution">
    <text evidence="2">The sequence shown here is derived from an EMBL/GenBank/DDBJ whole genome shotgun (WGS) entry which is preliminary data.</text>
</comment>
<sequence length="614" mass="70284">MQPCFASSPRRMLALWVCVTLSWAKPILRELSEVPVWKALAKCHQQRTSRYLQGDNATVNCDVSIPADVAEKWSAYGSLLEASDLGLEALQEVQRQYEAIQSVIENHLPSYEALTQMYLLRWMSTLTDEIAVQAKFKNFGINRSYYKSELKDNTRLWAEDYQLVIKGSIHSGLPQLTKTCSLHYMNLLKQSWDVFYLTVRKVISADTSISTMMLSSTDEIQEAISNTINSLDPSYSCDMKKHISSHQFLQGLKNLNYVRKRVHMAAFHFFEIKLLRNGELTEKILAKKAELEEKVAHELSDASTSFLQSIEGSVDIPVAPSEEILLRLLTVQTDVISLVEYIKHGIDIQSFSLTVLETVEHLSNAIDKDIDKIASDYLHVAIDGKGATGIEDTYFADRQGVYLYEMIREALWLALQDTSHNMTDKFYYYVENFEQHHWLLLEGGWEKEFNVTLSSTTDACILTEMAFVLEYFQHYRKTMIQLFTYEDFQRLQNGYVESEAISSTLLEAMKAFQAAWTDYRPTDALRKQALLIAYHFSNPNAAGAKDLLERAGGAEEYHAVHGKYHKHFRDILYHRSYRGSCVDALNFPQTTAMANSEVQELRREYSAALARLSP</sequence>
<feature type="chain" id="PRO_5045392438" evidence="1">
    <location>
        <begin position="25"/>
        <end position="614"/>
    </location>
</feature>
<dbReference type="Proteomes" id="UP001642484">
    <property type="component" value="Unassembled WGS sequence"/>
</dbReference>
<evidence type="ECO:0000313" key="3">
    <source>
        <dbReference type="Proteomes" id="UP001642484"/>
    </source>
</evidence>
<proteinExistence type="predicted"/>
<reference evidence="2 3" key="1">
    <citation type="submission" date="2024-02" db="EMBL/GenBank/DDBJ databases">
        <authorList>
            <person name="Chen Y."/>
            <person name="Shah S."/>
            <person name="Dougan E. K."/>
            <person name="Thang M."/>
            <person name="Chan C."/>
        </authorList>
    </citation>
    <scope>NUCLEOTIDE SEQUENCE [LARGE SCALE GENOMIC DNA]</scope>
</reference>
<organism evidence="2 3">
    <name type="scientific">Durusdinium trenchii</name>
    <dbReference type="NCBI Taxonomy" id="1381693"/>
    <lineage>
        <taxon>Eukaryota</taxon>
        <taxon>Sar</taxon>
        <taxon>Alveolata</taxon>
        <taxon>Dinophyceae</taxon>
        <taxon>Suessiales</taxon>
        <taxon>Symbiodiniaceae</taxon>
        <taxon>Durusdinium</taxon>
    </lineage>
</organism>
<evidence type="ECO:0000313" key="2">
    <source>
        <dbReference type="EMBL" id="CAK9096594.1"/>
    </source>
</evidence>
<protein>
    <submittedName>
        <fullName evidence="2">Uncharacterized protein</fullName>
    </submittedName>
</protein>
<keyword evidence="3" id="KW-1185">Reference proteome</keyword>
<evidence type="ECO:0000256" key="1">
    <source>
        <dbReference type="SAM" id="SignalP"/>
    </source>
</evidence>
<gene>
    <name evidence="2" type="ORF">CCMP2556_LOCUS45919</name>
</gene>